<dbReference type="STRING" id="1121448.DGI_0937"/>
<feature type="transmembrane region" description="Helical" evidence="1">
    <location>
        <begin position="16"/>
        <end position="34"/>
    </location>
</feature>
<organism evidence="2 3">
    <name type="scientific">Megalodesulfovibrio gigas (strain ATCC 19364 / DSM 1382 / NCIMB 9332 / VKM B-1759)</name>
    <name type="common">Desulfovibrio gigas</name>
    <dbReference type="NCBI Taxonomy" id="1121448"/>
    <lineage>
        <taxon>Bacteria</taxon>
        <taxon>Pseudomonadati</taxon>
        <taxon>Thermodesulfobacteriota</taxon>
        <taxon>Desulfovibrionia</taxon>
        <taxon>Desulfovibrionales</taxon>
        <taxon>Desulfovibrionaceae</taxon>
        <taxon>Megalodesulfovibrio</taxon>
    </lineage>
</organism>
<reference evidence="2 3" key="1">
    <citation type="journal article" date="2013" name="J. Bacteriol.">
        <title>Roles of HynAB and Ech, the only two hydrogenases found in the model sulfate reducer Desulfovibrio gigas.</title>
        <authorList>
            <person name="Morais-Silva F.O."/>
            <person name="Santos C.I."/>
            <person name="Rodrigues R."/>
            <person name="Pereira I.A."/>
            <person name="Rodrigues-Pousada C."/>
        </authorList>
    </citation>
    <scope>NUCLEOTIDE SEQUENCE [LARGE SCALE GENOMIC DNA]</scope>
    <source>
        <strain evidence="3">ATCC 19364 / DSM 1382 / NCIMB 9332 / VKM B-1759</strain>
    </source>
</reference>
<evidence type="ECO:0000256" key="1">
    <source>
        <dbReference type="SAM" id="Phobius"/>
    </source>
</evidence>
<dbReference type="EMBL" id="CP006585">
    <property type="protein sequence ID" value="AGW12824.1"/>
    <property type="molecule type" value="Genomic_DNA"/>
</dbReference>
<dbReference type="AlphaFoldDB" id="T2G9G8"/>
<keyword evidence="3" id="KW-1185">Reference proteome</keyword>
<sequence length="71" mass="7067">MGGYTNSKPLYASRTFWGGVIAILAGAAGMIGYVVGPDDQAQLAEIATAVASALGGLAAIAGRIMATKPIE</sequence>
<accession>T2G9G8</accession>
<dbReference type="HOGENOM" id="CLU_186990_0_0_7"/>
<name>T2G9G8_MEGG1</name>
<keyword evidence="1" id="KW-0472">Membrane</keyword>
<reference evidence="3" key="2">
    <citation type="submission" date="2013-07" db="EMBL/GenBank/DDBJ databases">
        <authorList>
            <person name="Morais-Silva F.O."/>
            <person name="Rezende A.M."/>
            <person name="Pimentel C."/>
            <person name="Resende D.M."/>
            <person name="Santos C.I."/>
            <person name="Clemente C."/>
            <person name="de Oliveira L.M."/>
            <person name="da Silva S.M."/>
            <person name="Costa D.A."/>
            <person name="Varela-Raposo A."/>
            <person name="Horacio E.C.A."/>
            <person name="Matos M."/>
            <person name="Flores O."/>
            <person name="Ruiz J.C."/>
            <person name="Rodrigues-Pousada C."/>
        </authorList>
    </citation>
    <scope>NUCLEOTIDE SEQUENCE [LARGE SCALE GENOMIC DNA]</scope>
    <source>
        <strain evidence="3">ATCC 19364 / DSM 1382 / NCIMB 9332 / VKM B-1759</strain>
    </source>
</reference>
<dbReference type="RefSeq" id="WP_021759526.1">
    <property type="nucleotide sequence ID" value="NC_022444.1"/>
</dbReference>
<dbReference type="PATRIC" id="fig|1121448.10.peg.937"/>
<protein>
    <submittedName>
        <fullName evidence="2">Uncharacterized protein</fullName>
    </submittedName>
</protein>
<dbReference type="KEGG" id="dgg:DGI_0937"/>
<keyword evidence="1" id="KW-0812">Transmembrane</keyword>
<proteinExistence type="predicted"/>
<evidence type="ECO:0000313" key="2">
    <source>
        <dbReference type="EMBL" id="AGW12824.1"/>
    </source>
</evidence>
<keyword evidence="1" id="KW-1133">Transmembrane helix</keyword>
<gene>
    <name evidence="2" type="ORF">DGI_0937</name>
</gene>
<evidence type="ECO:0000313" key="3">
    <source>
        <dbReference type="Proteomes" id="UP000016587"/>
    </source>
</evidence>
<dbReference type="Proteomes" id="UP000016587">
    <property type="component" value="Chromosome"/>
</dbReference>
<feature type="transmembrane region" description="Helical" evidence="1">
    <location>
        <begin position="46"/>
        <end position="66"/>
    </location>
</feature>